<dbReference type="InterPro" id="IPR012338">
    <property type="entry name" value="Beta-lactam/transpept-like"/>
</dbReference>
<dbReference type="GO" id="GO:0046677">
    <property type="term" value="P:response to antibiotic"/>
    <property type="evidence" value="ECO:0007669"/>
    <property type="project" value="InterPro"/>
</dbReference>
<dbReference type="Proteomes" id="UP000624041">
    <property type="component" value="Unassembled WGS sequence"/>
</dbReference>
<sequence>MNIWAWIGLSGIVILTLLPLLSEKQRTKEKIREAVIMNAIVLAIIIAVLLFNVDYLLAFILGAVVYILLDKKTYTKKRLIIYGGIIIVIGTAFFYIFRDNPDYVLHHLQDNPETTSLYVVKNGEEVIAYQSDIVHPLASTVKIIIALEYAMQVEAGELDKDQLVPLADLNRFYFEGTDGFAHETWLESIHTAGKIKDEQVPLHEVAKGMITYSSNANTDYLLHLLGISAVNDRIESLGLIHHEPVYPLVSPLLFPEYVADDSMNTDDIVNELEAIPMERYRELAIDFSNQMKEGTIDIESYSFDLPLAVQRVWSDRLIGASAKDYGNLLSIISNDELPTEAAAIMRDLMEWPMEMNEANQDYYAHLGSKGGSTAFILNDTLYAENLDGENIEIVLFTDDLTRWQNRLLQHNINSFEVNLIGSDEYRLKVKQALEEQS</sequence>
<proteinExistence type="predicted"/>
<evidence type="ECO:0000313" key="4">
    <source>
        <dbReference type="Proteomes" id="UP000624041"/>
    </source>
</evidence>
<evidence type="ECO:0000256" key="1">
    <source>
        <dbReference type="SAM" id="Phobius"/>
    </source>
</evidence>
<feature type="transmembrane region" description="Helical" evidence="1">
    <location>
        <begin position="79"/>
        <end position="97"/>
    </location>
</feature>
<dbReference type="SUPFAM" id="SSF56601">
    <property type="entry name" value="beta-lactamase/transpeptidase-like"/>
    <property type="match status" value="1"/>
</dbReference>
<evidence type="ECO:0000259" key="2">
    <source>
        <dbReference type="Pfam" id="PF13354"/>
    </source>
</evidence>
<keyword evidence="1" id="KW-1133">Transmembrane helix</keyword>
<protein>
    <submittedName>
        <fullName evidence="3">D-alanyl-D-alanine carboxypeptidase</fullName>
    </submittedName>
</protein>
<dbReference type="PANTHER" id="PTHR35333:SF3">
    <property type="entry name" value="BETA-LACTAMASE-TYPE TRANSPEPTIDASE FOLD CONTAINING PROTEIN"/>
    <property type="match status" value="1"/>
</dbReference>
<dbReference type="InterPro" id="IPR000871">
    <property type="entry name" value="Beta-lactam_class-A"/>
</dbReference>
<feature type="domain" description="Beta-lactamase class A catalytic" evidence="2">
    <location>
        <begin position="120"/>
        <end position="239"/>
    </location>
</feature>
<keyword evidence="1" id="KW-0812">Transmembrane</keyword>
<comment type="caution">
    <text evidence="3">The sequence shown here is derived from an EMBL/GenBank/DDBJ whole genome shotgun (WGS) entry which is preliminary data.</text>
</comment>
<keyword evidence="3" id="KW-0378">Hydrolase</keyword>
<feature type="transmembrane region" description="Helical" evidence="1">
    <location>
        <begin position="34"/>
        <end position="67"/>
    </location>
</feature>
<dbReference type="EMBL" id="BMOS01000039">
    <property type="protein sequence ID" value="GGN65736.1"/>
    <property type="molecule type" value="Genomic_DNA"/>
</dbReference>
<feature type="transmembrane region" description="Helical" evidence="1">
    <location>
        <begin position="6"/>
        <end position="22"/>
    </location>
</feature>
<organism evidence="3 4">
    <name type="scientific">Oceanobacillus indicireducens</name>
    <dbReference type="NCBI Taxonomy" id="1004261"/>
    <lineage>
        <taxon>Bacteria</taxon>
        <taxon>Bacillati</taxon>
        <taxon>Bacillota</taxon>
        <taxon>Bacilli</taxon>
        <taxon>Bacillales</taxon>
        <taxon>Bacillaceae</taxon>
        <taxon>Oceanobacillus</taxon>
    </lineage>
</organism>
<keyword evidence="3" id="KW-0121">Carboxypeptidase</keyword>
<accession>A0A918D4N5</accession>
<reference evidence="3" key="1">
    <citation type="journal article" date="2014" name="Int. J. Syst. Evol. Microbiol.">
        <title>Complete genome sequence of Corynebacterium casei LMG S-19264T (=DSM 44701T), isolated from a smear-ripened cheese.</title>
        <authorList>
            <consortium name="US DOE Joint Genome Institute (JGI-PGF)"/>
            <person name="Walter F."/>
            <person name="Albersmeier A."/>
            <person name="Kalinowski J."/>
            <person name="Ruckert C."/>
        </authorList>
    </citation>
    <scope>NUCLEOTIDE SEQUENCE</scope>
    <source>
        <strain evidence="3">JCM 17251</strain>
    </source>
</reference>
<dbReference type="RefSeq" id="WP_188859240.1">
    <property type="nucleotide sequence ID" value="NZ_BMOS01000039.1"/>
</dbReference>
<dbReference type="Pfam" id="PF13354">
    <property type="entry name" value="Beta-lactamase2"/>
    <property type="match status" value="1"/>
</dbReference>
<dbReference type="PANTHER" id="PTHR35333">
    <property type="entry name" value="BETA-LACTAMASE"/>
    <property type="match status" value="1"/>
</dbReference>
<dbReference type="GO" id="GO:0008800">
    <property type="term" value="F:beta-lactamase activity"/>
    <property type="evidence" value="ECO:0007669"/>
    <property type="project" value="InterPro"/>
</dbReference>
<dbReference type="GO" id="GO:0004180">
    <property type="term" value="F:carboxypeptidase activity"/>
    <property type="evidence" value="ECO:0007669"/>
    <property type="project" value="UniProtKB-KW"/>
</dbReference>
<dbReference type="Gene3D" id="3.40.710.10">
    <property type="entry name" value="DD-peptidase/beta-lactamase superfamily"/>
    <property type="match status" value="1"/>
</dbReference>
<gene>
    <name evidence="3" type="ORF">GCM10007971_34940</name>
</gene>
<reference evidence="3" key="2">
    <citation type="submission" date="2020-09" db="EMBL/GenBank/DDBJ databases">
        <authorList>
            <person name="Sun Q."/>
            <person name="Ohkuma M."/>
        </authorList>
    </citation>
    <scope>NUCLEOTIDE SEQUENCE</scope>
    <source>
        <strain evidence="3">JCM 17251</strain>
    </source>
</reference>
<dbReference type="AlphaFoldDB" id="A0A918D4N5"/>
<dbReference type="GO" id="GO:0030655">
    <property type="term" value="P:beta-lactam antibiotic catabolic process"/>
    <property type="evidence" value="ECO:0007669"/>
    <property type="project" value="InterPro"/>
</dbReference>
<keyword evidence="3" id="KW-0645">Protease</keyword>
<dbReference type="InterPro" id="IPR045155">
    <property type="entry name" value="Beta-lactam_cat"/>
</dbReference>
<evidence type="ECO:0000313" key="3">
    <source>
        <dbReference type="EMBL" id="GGN65736.1"/>
    </source>
</evidence>
<keyword evidence="4" id="KW-1185">Reference proteome</keyword>
<keyword evidence="1" id="KW-0472">Membrane</keyword>
<name>A0A918D4N5_9BACI</name>